<comment type="caution">
    <text evidence="1">The sequence shown here is derived from an EMBL/GenBank/DDBJ whole genome shotgun (WGS) entry which is preliminary data.</text>
</comment>
<protein>
    <submittedName>
        <fullName evidence="1">Uncharacterized protein</fullName>
    </submittedName>
</protein>
<dbReference type="AlphaFoldDB" id="X1I9H1"/>
<gene>
    <name evidence="1" type="ORF">S03H2_67839</name>
</gene>
<evidence type="ECO:0000313" key="1">
    <source>
        <dbReference type="EMBL" id="GAH78342.1"/>
    </source>
</evidence>
<organism evidence="1">
    <name type="scientific">marine sediment metagenome</name>
    <dbReference type="NCBI Taxonomy" id="412755"/>
    <lineage>
        <taxon>unclassified sequences</taxon>
        <taxon>metagenomes</taxon>
        <taxon>ecological metagenomes</taxon>
    </lineage>
</organism>
<name>X1I9H1_9ZZZZ</name>
<proteinExistence type="predicted"/>
<reference evidence="1" key="1">
    <citation type="journal article" date="2014" name="Front. Microbiol.">
        <title>High frequency of phylogenetically diverse reductive dehalogenase-homologous genes in deep subseafloor sedimentary metagenomes.</title>
        <authorList>
            <person name="Kawai M."/>
            <person name="Futagami T."/>
            <person name="Toyoda A."/>
            <person name="Takaki Y."/>
            <person name="Nishi S."/>
            <person name="Hori S."/>
            <person name="Arai W."/>
            <person name="Tsubouchi T."/>
            <person name="Morono Y."/>
            <person name="Uchiyama I."/>
            <person name="Ito T."/>
            <person name="Fujiyama A."/>
            <person name="Inagaki F."/>
            <person name="Takami H."/>
        </authorList>
    </citation>
    <scope>NUCLEOTIDE SEQUENCE</scope>
    <source>
        <strain evidence="1">Expedition CK06-06</strain>
    </source>
</reference>
<sequence>MKNPKHKHVIYFNLDRIMNLLNKIKYILIDINRNDTNDKKLFAR</sequence>
<dbReference type="EMBL" id="BARU01044494">
    <property type="protein sequence ID" value="GAH78342.1"/>
    <property type="molecule type" value="Genomic_DNA"/>
</dbReference>
<accession>X1I9H1</accession>